<sequence length="178" mass="20787">MLETDRFFLREFEKTDWKAVHAYASREIVSKYQPWGPNTPQETQQYIDDVLQQQLRQPRTNFTFAVVWKETGKVIGAGELSAIDRTNQSGAIGYILHPNYWRQGIAAEVALLLLEFGFEENRLHRIWASCDPQNLGSQKILEKVGMIKEGLLRKNLRMKDGWRDSLLYSILGDEWQKR</sequence>
<evidence type="ECO:0000256" key="2">
    <source>
        <dbReference type="ARBA" id="ARBA00023315"/>
    </source>
</evidence>
<evidence type="ECO:0000256" key="3">
    <source>
        <dbReference type="ARBA" id="ARBA00038502"/>
    </source>
</evidence>
<dbReference type="AlphaFoldDB" id="A0AA87IKC4"/>
<evidence type="ECO:0000256" key="1">
    <source>
        <dbReference type="ARBA" id="ARBA00022679"/>
    </source>
</evidence>
<dbReference type="GO" id="GO:0016747">
    <property type="term" value="F:acyltransferase activity, transferring groups other than amino-acyl groups"/>
    <property type="evidence" value="ECO:0007669"/>
    <property type="project" value="InterPro"/>
</dbReference>
<dbReference type="PANTHER" id="PTHR43792">
    <property type="entry name" value="GNAT FAMILY, PUTATIVE (AFU_ORTHOLOGUE AFUA_3G00765)-RELATED-RELATED"/>
    <property type="match status" value="1"/>
</dbReference>
<accession>A0AA87IKC4</accession>
<dbReference type="InterPro" id="IPR016181">
    <property type="entry name" value="Acyl_CoA_acyltransferase"/>
</dbReference>
<dbReference type="InterPro" id="IPR051531">
    <property type="entry name" value="N-acetyltransferase"/>
</dbReference>
<comment type="similarity">
    <text evidence="3">Belongs to the acetyltransferase family. RimJ subfamily.</text>
</comment>
<feature type="domain" description="N-acetyltransferase" evidence="4">
    <location>
        <begin position="7"/>
        <end position="173"/>
    </location>
</feature>
<evidence type="ECO:0000313" key="5">
    <source>
        <dbReference type="EMBL" id="EIM06265.1"/>
    </source>
</evidence>
<evidence type="ECO:0000313" key="6">
    <source>
        <dbReference type="Proteomes" id="UP000004725"/>
    </source>
</evidence>
<dbReference type="Pfam" id="PF13302">
    <property type="entry name" value="Acetyltransf_3"/>
    <property type="match status" value="1"/>
</dbReference>
<dbReference type="PANTHER" id="PTHR43792:SF8">
    <property type="entry name" value="[RIBOSOMAL PROTEIN US5]-ALANINE N-ACETYLTRANSFERASE"/>
    <property type="match status" value="1"/>
</dbReference>
<dbReference type="CDD" id="cd04301">
    <property type="entry name" value="NAT_SF"/>
    <property type="match status" value="1"/>
</dbReference>
<dbReference type="SUPFAM" id="SSF55729">
    <property type="entry name" value="Acyl-CoA N-acyltransferases (Nat)"/>
    <property type="match status" value="1"/>
</dbReference>
<dbReference type="PROSITE" id="PS51186">
    <property type="entry name" value="GNAT"/>
    <property type="match status" value="1"/>
</dbReference>
<dbReference type="RefSeq" id="WP_006830350.1">
    <property type="nucleotide sequence ID" value="NZ_AJYB01000033.1"/>
</dbReference>
<keyword evidence="1" id="KW-0808">Transferase</keyword>
<dbReference type="Gene3D" id="3.40.630.30">
    <property type="match status" value="1"/>
</dbReference>
<dbReference type="EMBL" id="AJYB01000033">
    <property type="protein sequence ID" value="EIM06265.1"/>
    <property type="molecule type" value="Genomic_DNA"/>
</dbReference>
<protein>
    <submittedName>
        <fullName evidence="5">Acetyltransferase</fullName>
    </submittedName>
</protein>
<gene>
    <name evidence="5" type="ORF">A1A1_11902</name>
</gene>
<name>A0AA87IKC4_9BACL</name>
<reference evidence="5 6" key="1">
    <citation type="journal article" date="2012" name="J. Bacteriol.">
        <title>Genome Sequence of the Antarctic Psychrophile Bacterium Planococcus antarcticus DSM 14505.</title>
        <authorList>
            <person name="Margolles A."/>
            <person name="Gueimonde M."/>
            <person name="Sanchez B."/>
        </authorList>
    </citation>
    <scope>NUCLEOTIDE SEQUENCE [LARGE SCALE GENOMIC DNA]</scope>
    <source>
        <strain evidence="5 6">DSM 14505</strain>
    </source>
</reference>
<keyword evidence="2" id="KW-0012">Acyltransferase</keyword>
<evidence type="ECO:0000259" key="4">
    <source>
        <dbReference type="PROSITE" id="PS51186"/>
    </source>
</evidence>
<proteinExistence type="inferred from homology"/>
<comment type="caution">
    <text evidence="5">The sequence shown here is derived from an EMBL/GenBank/DDBJ whole genome shotgun (WGS) entry which is preliminary data.</text>
</comment>
<dbReference type="Proteomes" id="UP000004725">
    <property type="component" value="Unassembled WGS sequence"/>
</dbReference>
<organism evidence="5 6">
    <name type="scientific">Planococcus antarcticus DSM 14505</name>
    <dbReference type="NCBI Taxonomy" id="1185653"/>
    <lineage>
        <taxon>Bacteria</taxon>
        <taxon>Bacillati</taxon>
        <taxon>Bacillota</taxon>
        <taxon>Bacilli</taxon>
        <taxon>Bacillales</taxon>
        <taxon>Caryophanaceae</taxon>
        <taxon>Planococcus</taxon>
    </lineage>
</organism>
<dbReference type="InterPro" id="IPR000182">
    <property type="entry name" value="GNAT_dom"/>
</dbReference>